<feature type="transmembrane region" description="Helical" evidence="8">
    <location>
        <begin position="243"/>
        <end position="265"/>
    </location>
</feature>
<reference evidence="9" key="2">
    <citation type="submission" date="2021-03" db="UniProtKB">
        <authorList>
            <consortium name="EnsemblPlants"/>
        </authorList>
    </citation>
    <scope>IDENTIFICATION</scope>
</reference>
<accession>A0A803LGL0</accession>
<reference evidence="9" key="1">
    <citation type="journal article" date="2017" name="Nature">
        <title>The genome of Chenopodium quinoa.</title>
        <authorList>
            <person name="Jarvis D.E."/>
            <person name="Ho Y.S."/>
            <person name="Lightfoot D.J."/>
            <person name="Schmoeckel S.M."/>
            <person name="Li B."/>
            <person name="Borm T.J.A."/>
            <person name="Ohyanagi H."/>
            <person name="Mineta K."/>
            <person name="Michell C.T."/>
            <person name="Saber N."/>
            <person name="Kharbatia N.M."/>
            <person name="Rupper R.R."/>
            <person name="Sharp A.R."/>
            <person name="Dally N."/>
            <person name="Boughton B.A."/>
            <person name="Woo Y.H."/>
            <person name="Gao G."/>
            <person name="Schijlen E.G.W.M."/>
            <person name="Guo X."/>
            <person name="Momin A.A."/>
            <person name="Negrao S."/>
            <person name="Al-Babili S."/>
            <person name="Gehring C."/>
            <person name="Roessner U."/>
            <person name="Jung C."/>
            <person name="Murphy K."/>
            <person name="Arold S.T."/>
            <person name="Gojobori T."/>
            <person name="van der Linden C.G."/>
            <person name="van Loo E.N."/>
            <person name="Jellen E.N."/>
            <person name="Maughan P.J."/>
            <person name="Tester M."/>
        </authorList>
    </citation>
    <scope>NUCLEOTIDE SEQUENCE [LARGE SCALE GENOMIC DNA]</scope>
    <source>
        <strain evidence="9">cv. PI 614886</strain>
    </source>
</reference>
<dbReference type="InterPro" id="IPR000425">
    <property type="entry name" value="MIP"/>
</dbReference>
<feature type="region of interest" description="Disordered" evidence="7">
    <location>
        <begin position="174"/>
        <end position="214"/>
    </location>
</feature>
<evidence type="ECO:0000256" key="3">
    <source>
        <dbReference type="ARBA" id="ARBA00022692"/>
    </source>
</evidence>
<evidence type="ECO:0000256" key="5">
    <source>
        <dbReference type="ARBA" id="ARBA00023136"/>
    </source>
</evidence>
<evidence type="ECO:0000256" key="6">
    <source>
        <dbReference type="RuleBase" id="RU000477"/>
    </source>
</evidence>
<dbReference type="PANTHER" id="PTHR47002:SF2">
    <property type="entry name" value="AQUAPORIN AQPAE.A-LIKE"/>
    <property type="match status" value="1"/>
</dbReference>
<feature type="transmembrane region" description="Helical" evidence="8">
    <location>
        <begin position="277"/>
        <end position="294"/>
    </location>
</feature>
<keyword evidence="10" id="KW-1185">Reference proteome</keyword>
<name>A0A803LGL0_CHEQI</name>
<dbReference type="GO" id="GO:0015267">
    <property type="term" value="F:channel activity"/>
    <property type="evidence" value="ECO:0007669"/>
    <property type="project" value="InterPro"/>
</dbReference>
<evidence type="ECO:0000256" key="4">
    <source>
        <dbReference type="ARBA" id="ARBA00022989"/>
    </source>
</evidence>
<feature type="transmembrane region" description="Helical" evidence="8">
    <location>
        <begin position="404"/>
        <end position="424"/>
    </location>
</feature>
<keyword evidence="5 8" id="KW-0472">Membrane</keyword>
<evidence type="ECO:0000313" key="9">
    <source>
        <dbReference type="EnsemblPlants" id="AUR62013107-RA:cds"/>
    </source>
</evidence>
<comment type="subcellular location">
    <subcellularLocation>
        <location evidence="1">Membrane</location>
        <topology evidence="1">Multi-pass membrane protein</topology>
    </subcellularLocation>
</comment>
<protein>
    <submittedName>
        <fullName evidence="9">Uncharacterized protein</fullName>
    </submittedName>
</protein>
<comment type="similarity">
    <text evidence="6">Belongs to the MIP/aquaporin (TC 1.A.8) family.</text>
</comment>
<dbReference type="EnsemblPlants" id="AUR62013107-RA">
    <property type="protein sequence ID" value="AUR62013107-RA:cds"/>
    <property type="gene ID" value="AUR62013107"/>
</dbReference>
<evidence type="ECO:0000313" key="10">
    <source>
        <dbReference type="Proteomes" id="UP000596660"/>
    </source>
</evidence>
<dbReference type="AlphaFoldDB" id="A0A803LGL0"/>
<dbReference type="SUPFAM" id="SSF81338">
    <property type="entry name" value="Aquaporin-like"/>
    <property type="match status" value="1"/>
</dbReference>
<dbReference type="PRINTS" id="PR00783">
    <property type="entry name" value="MINTRINSICP"/>
</dbReference>
<sequence length="492" mass="55174">MVRSVFAIHVPCSHMFSLSRRLCILRHRLLAWCVTHKKMWGIDWKSLVADVSQAYVVLNSRYDRCLFHTMQKEKIAEAQAAFLFWKHRAKLKWDAFGDEHTRLLFSTVQVRRRKNYILGLRDTDGSWVSDVGGIRSIALNFYKVLYSGDSQCPSSVQSSVSRFSWDSLHLPSLSDTHRQDNENQSNRYEGATNTRILPVSATPPSKASTPWYQKEETMEEKRVGRSAKFLHWIGYEEIFSSQVWRASVAELLSTAILVFMLDTIFISSKISHETPNIVFACFVALIVAFLRLATHPISGGHSNPTITISAAFMGLISLSRAMIYLIAQCIGSILGAWALQAMVKDSITNSYLLGGCTLAVATPGPEGLTTIGIETAQGLWAEIIYTFIFLFSVWMAFDQQRAKALGQLVMCSITGVVVGLTMYLSTTVTTKKGYTGAVINPARCIGPAVVRGGHLWNDHWVFWVGPILACFAFYLYSMVLPLEHFKARIAKE</sequence>
<feature type="transmembrane region" description="Helical" evidence="8">
    <location>
        <begin position="351"/>
        <end position="373"/>
    </location>
</feature>
<evidence type="ECO:0000256" key="7">
    <source>
        <dbReference type="SAM" id="MobiDB-lite"/>
    </source>
</evidence>
<feature type="compositionally biased region" description="Polar residues" evidence="7">
    <location>
        <begin position="202"/>
        <end position="211"/>
    </location>
</feature>
<organism evidence="9 10">
    <name type="scientific">Chenopodium quinoa</name>
    <name type="common">Quinoa</name>
    <dbReference type="NCBI Taxonomy" id="63459"/>
    <lineage>
        <taxon>Eukaryota</taxon>
        <taxon>Viridiplantae</taxon>
        <taxon>Streptophyta</taxon>
        <taxon>Embryophyta</taxon>
        <taxon>Tracheophyta</taxon>
        <taxon>Spermatophyta</taxon>
        <taxon>Magnoliopsida</taxon>
        <taxon>eudicotyledons</taxon>
        <taxon>Gunneridae</taxon>
        <taxon>Pentapetalae</taxon>
        <taxon>Caryophyllales</taxon>
        <taxon>Chenopodiaceae</taxon>
        <taxon>Chenopodioideae</taxon>
        <taxon>Atripliceae</taxon>
        <taxon>Chenopodium</taxon>
    </lineage>
</organism>
<dbReference type="Gramene" id="AUR62013107-RA">
    <property type="protein sequence ID" value="AUR62013107-RA:cds"/>
    <property type="gene ID" value="AUR62013107"/>
</dbReference>
<dbReference type="GO" id="GO:0016020">
    <property type="term" value="C:membrane"/>
    <property type="evidence" value="ECO:0007669"/>
    <property type="project" value="UniProtKB-SubCell"/>
</dbReference>
<dbReference type="Pfam" id="PF00230">
    <property type="entry name" value="MIP"/>
    <property type="match status" value="1"/>
</dbReference>
<dbReference type="PANTHER" id="PTHR47002">
    <property type="entry name" value="AQUAPORIN-LIKE"/>
    <property type="match status" value="1"/>
</dbReference>
<feature type="transmembrane region" description="Helical" evidence="8">
    <location>
        <begin position="306"/>
        <end position="339"/>
    </location>
</feature>
<dbReference type="Proteomes" id="UP000596660">
    <property type="component" value="Unplaced"/>
</dbReference>
<dbReference type="InterPro" id="IPR022357">
    <property type="entry name" value="MIP_CS"/>
</dbReference>
<proteinExistence type="inferred from homology"/>
<keyword evidence="3 6" id="KW-0812">Transmembrane</keyword>
<dbReference type="PROSITE" id="PS00221">
    <property type="entry name" value="MIP"/>
    <property type="match status" value="1"/>
</dbReference>
<feature type="transmembrane region" description="Helical" evidence="8">
    <location>
        <begin position="379"/>
        <end position="397"/>
    </location>
</feature>
<keyword evidence="4 8" id="KW-1133">Transmembrane helix</keyword>
<feature type="compositionally biased region" description="Polar residues" evidence="7">
    <location>
        <begin position="182"/>
        <end position="195"/>
    </location>
</feature>
<dbReference type="Gene3D" id="1.20.1080.10">
    <property type="entry name" value="Glycerol uptake facilitator protein"/>
    <property type="match status" value="1"/>
</dbReference>
<evidence type="ECO:0000256" key="2">
    <source>
        <dbReference type="ARBA" id="ARBA00022448"/>
    </source>
</evidence>
<feature type="transmembrane region" description="Helical" evidence="8">
    <location>
        <begin position="460"/>
        <end position="482"/>
    </location>
</feature>
<dbReference type="InterPro" id="IPR023271">
    <property type="entry name" value="Aquaporin-like"/>
</dbReference>
<evidence type="ECO:0000256" key="1">
    <source>
        <dbReference type="ARBA" id="ARBA00004141"/>
    </source>
</evidence>
<evidence type="ECO:0000256" key="8">
    <source>
        <dbReference type="SAM" id="Phobius"/>
    </source>
</evidence>
<keyword evidence="2 6" id="KW-0813">Transport</keyword>